<dbReference type="Proteomes" id="UP000481153">
    <property type="component" value="Unassembled WGS sequence"/>
</dbReference>
<comment type="caution">
    <text evidence="1">The sequence shown here is derived from an EMBL/GenBank/DDBJ whole genome shotgun (WGS) entry which is preliminary data.</text>
</comment>
<proteinExistence type="predicted"/>
<name>A0A6G0WXD4_9STRA</name>
<reference evidence="1 2" key="1">
    <citation type="submission" date="2019-07" db="EMBL/GenBank/DDBJ databases">
        <title>Genomics analysis of Aphanomyces spp. identifies a new class of oomycete effector associated with host adaptation.</title>
        <authorList>
            <person name="Gaulin E."/>
        </authorList>
    </citation>
    <scope>NUCLEOTIDE SEQUENCE [LARGE SCALE GENOMIC DNA]</scope>
    <source>
        <strain evidence="1 2">ATCC 201684</strain>
    </source>
</reference>
<dbReference type="AlphaFoldDB" id="A0A6G0WXD4"/>
<evidence type="ECO:0000313" key="1">
    <source>
        <dbReference type="EMBL" id="KAF0732158.1"/>
    </source>
</evidence>
<sequence length="128" mass="14286">MWEESLATSHDGNIIASCGPLRSPCHIHRGTAIEECIRRIIWRFFQRGRDFRSIPEVGIDAATIDVYSRGPIPLCVSPFDPKGMQVQCVEFGGSAPVMANSHRDVDITCNFEDSLDNCADDTEEEELD</sequence>
<evidence type="ECO:0000313" key="2">
    <source>
        <dbReference type="Proteomes" id="UP000481153"/>
    </source>
</evidence>
<protein>
    <submittedName>
        <fullName evidence="1">Uncharacterized protein</fullName>
    </submittedName>
</protein>
<organism evidence="1 2">
    <name type="scientific">Aphanomyces euteiches</name>
    <dbReference type="NCBI Taxonomy" id="100861"/>
    <lineage>
        <taxon>Eukaryota</taxon>
        <taxon>Sar</taxon>
        <taxon>Stramenopiles</taxon>
        <taxon>Oomycota</taxon>
        <taxon>Saprolegniomycetes</taxon>
        <taxon>Saprolegniales</taxon>
        <taxon>Verrucalvaceae</taxon>
        <taxon>Aphanomyces</taxon>
    </lineage>
</organism>
<keyword evidence="2" id="KW-1185">Reference proteome</keyword>
<dbReference type="EMBL" id="VJMJ01000137">
    <property type="protein sequence ID" value="KAF0732158.1"/>
    <property type="molecule type" value="Genomic_DNA"/>
</dbReference>
<accession>A0A6G0WXD4</accession>
<gene>
    <name evidence="1" type="ORF">Ae201684_010808</name>
</gene>